<accession>A0A8B6BTP4</accession>
<dbReference type="PANTHER" id="PTHR45713">
    <property type="entry name" value="FTP DOMAIN-CONTAINING PROTEIN"/>
    <property type="match status" value="1"/>
</dbReference>
<protein>
    <recommendedName>
        <fullName evidence="8">Fucolectin tachylectin-4 pentraxin-1 domain-containing protein</fullName>
    </recommendedName>
</protein>
<evidence type="ECO:0000313" key="10">
    <source>
        <dbReference type="Proteomes" id="UP000596742"/>
    </source>
</evidence>
<comment type="function">
    <text evidence="1">Acts as a defensive agent. Recognizes blood group fucosylated oligosaccharides including A, B, H and Lewis B-type antigens. Does not recognize Lewis A antigen and has low affinity for monovalent haptens.</text>
</comment>
<organism evidence="9 10">
    <name type="scientific">Mytilus galloprovincialis</name>
    <name type="common">Mediterranean mussel</name>
    <dbReference type="NCBI Taxonomy" id="29158"/>
    <lineage>
        <taxon>Eukaryota</taxon>
        <taxon>Metazoa</taxon>
        <taxon>Spiralia</taxon>
        <taxon>Lophotrochozoa</taxon>
        <taxon>Mollusca</taxon>
        <taxon>Bivalvia</taxon>
        <taxon>Autobranchia</taxon>
        <taxon>Pteriomorphia</taxon>
        <taxon>Mytilida</taxon>
        <taxon>Mytiloidea</taxon>
        <taxon>Mytilidae</taxon>
        <taxon>Mytilinae</taxon>
        <taxon>Mytilus</taxon>
    </lineage>
</organism>
<evidence type="ECO:0000256" key="1">
    <source>
        <dbReference type="ARBA" id="ARBA00002219"/>
    </source>
</evidence>
<sequence>MEQPLVLSAQINISEWLESKLDNNTSMLKEILTILRKDNTTRLKEVAYGKRSYQSSTYIHGHPSSSHLAVNGNIHTMIHTTTENSPYWEVDLGRIYRIKRVEIYNRRDCCGDRLHDLDITVGPSHNRMSLCTHYTGPGINGAHLIFDCHRTESGRYVNLRIKEGEAINLMEDKVYAIE</sequence>
<dbReference type="InterPro" id="IPR008979">
    <property type="entry name" value="Galactose-bd-like_sf"/>
</dbReference>
<keyword evidence="7" id="KW-1015">Disulfide bond</keyword>
<dbReference type="SMART" id="SM00607">
    <property type="entry name" value="FTP"/>
    <property type="match status" value="1"/>
</dbReference>
<reference evidence="9" key="1">
    <citation type="submission" date="2018-11" db="EMBL/GenBank/DDBJ databases">
        <authorList>
            <person name="Alioto T."/>
            <person name="Alioto T."/>
        </authorList>
    </citation>
    <scope>NUCLEOTIDE SEQUENCE</scope>
</reference>
<evidence type="ECO:0000256" key="3">
    <source>
        <dbReference type="ARBA" id="ARBA00011233"/>
    </source>
</evidence>
<evidence type="ECO:0000256" key="5">
    <source>
        <dbReference type="ARBA" id="ARBA00022734"/>
    </source>
</evidence>
<keyword evidence="4" id="KW-0479">Metal-binding</keyword>
<dbReference type="OrthoDB" id="6158912at2759"/>
<dbReference type="GO" id="GO:0001868">
    <property type="term" value="P:regulation of complement activation, lectin pathway"/>
    <property type="evidence" value="ECO:0007669"/>
    <property type="project" value="UniProtKB-ARBA"/>
</dbReference>
<comment type="similarity">
    <text evidence="2">Belongs to the fucolectin family.</text>
</comment>
<keyword evidence="5" id="KW-0430">Lectin</keyword>
<feature type="domain" description="Fucolectin tachylectin-4 pentraxin-1" evidence="8">
    <location>
        <begin position="43"/>
        <end position="178"/>
    </location>
</feature>
<name>A0A8B6BTP4_MYTGA</name>
<evidence type="ECO:0000256" key="4">
    <source>
        <dbReference type="ARBA" id="ARBA00022723"/>
    </source>
</evidence>
<keyword evidence="6" id="KW-0106">Calcium</keyword>
<evidence type="ECO:0000259" key="8">
    <source>
        <dbReference type="SMART" id="SM00607"/>
    </source>
</evidence>
<gene>
    <name evidence="9" type="ORF">MGAL_10B047986</name>
</gene>
<evidence type="ECO:0000256" key="7">
    <source>
        <dbReference type="ARBA" id="ARBA00023157"/>
    </source>
</evidence>
<comment type="caution">
    <text evidence="9">The sequence shown here is derived from an EMBL/GenBank/DDBJ whole genome shotgun (WGS) entry which is preliminary data.</text>
</comment>
<dbReference type="Pfam" id="PF22633">
    <property type="entry name" value="F5_F8_type_C_2"/>
    <property type="match status" value="1"/>
</dbReference>
<dbReference type="SUPFAM" id="SSF49785">
    <property type="entry name" value="Galactose-binding domain-like"/>
    <property type="match status" value="1"/>
</dbReference>
<dbReference type="InterPro" id="IPR051941">
    <property type="entry name" value="BG_Antigen-Binding_Lectin"/>
</dbReference>
<dbReference type="EMBL" id="UYJE01000689">
    <property type="protein sequence ID" value="VDH95422.1"/>
    <property type="molecule type" value="Genomic_DNA"/>
</dbReference>
<dbReference type="InterPro" id="IPR006585">
    <property type="entry name" value="FTP1"/>
</dbReference>
<dbReference type="PANTHER" id="PTHR45713:SF6">
    <property type="entry name" value="F5_8 TYPE C DOMAIN-CONTAINING PROTEIN"/>
    <property type="match status" value="1"/>
</dbReference>
<dbReference type="Proteomes" id="UP000596742">
    <property type="component" value="Unassembled WGS sequence"/>
</dbReference>
<evidence type="ECO:0000313" key="9">
    <source>
        <dbReference type="EMBL" id="VDH95422.1"/>
    </source>
</evidence>
<evidence type="ECO:0000256" key="2">
    <source>
        <dbReference type="ARBA" id="ARBA00010147"/>
    </source>
</evidence>
<dbReference type="GO" id="GO:0046872">
    <property type="term" value="F:metal ion binding"/>
    <property type="evidence" value="ECO:0007669"/>
    <property type="project" value="UniProtKB-KW"/>
</dbReference>
<dbReference type="AlphaFoldDB" id="A0A8B6BTP4"/>
<keyword evidence="10" id="KW-1185">Reference proteome</keyword>
<proteinExistence type="inferred from homology"/>
<comment type="subunit">
    <text evidence="3">Homotrimer.</text>
</comment>
<dbReference type="GO" id="GO:0010185">
    <property type="term" value="P:regulation of cellular defense response"/>
    <property type="evidence" value="ECO:0007669"/>
    <property type="project" value="UniProtKB-ARBA"/>
</dbReference>
<evidence type="ECO:0000256" key="6">
    <source>
        <dbReference type="ARBA" id="ARBA00022837"/>
    </source>
</evidence>
<dbReference type="GO" id="GO:0042806">
    <property type="term" value="F:fucose binding"/>
    <property type="evidence" value="ECO:0007669"/>
    <property type="project" value="UniProtKB-ARBA"/>
</dbReference>
<dbReference type="Gene3D" id="2.60.120.260">
    <property type="entry name" value="Galactose-binding domain-like"/>
    <property type="match status" value="1"/>
</dbReference>